<keyword evidence="4" id="KW-1185">Reference proteome</keyword>
<proteinExistence type="predicted"/>
<dbReference type="RefSeq" id="WP_204418254.1">
    <property type="nucleotide sequence ID" value="NZ_JAFBED010000008.1"/>
</dbReference>
<feature type="transmembrane region" description="Helical" evidence="1">
    <location>
        <begin position="30"/>
        <end position="48"/>
    </location>
</feature>
<gene>
    <name evidence="3" type="ORF">JOC95_003352</name>
</gene>
<feature type="transmembrane region" description="Helical" evidence="1">
    <location>
        <begin position="157"/>
        <end position="174"/>
    </location>
</feature>
<name>A0ABS2P4D2_9BACI</name>
<dbReference type="InterPro" id="IPR003675">
    <property type="entry name" value="Rce1/LyrA-like_dom"/>
</dbReference>
<dbReference type="GO" id="GO:0008233">
    <property type="term" value="F:peptidase activity"/>
    <property type="evidence" value="ECO:0007669"/>
    <property type="project" value="UniProtKB-KW"/>
</dbReference>
<protein>
    <submittedName>
        <fullName evidence="3">Membrane protease YdiL (CAAX protease family)</fullName>
    </submittedName>
</protein>
<keyword evidence="1" id="KW-0812">Transmembrane</keyword>
<reference evidence="3 4" key="1">
    <citation type="submission" date="2021-01" db="EMBL/GenBank/DDBJ databases">
        <title>Genomic Encyclopedia of Type Strains, Phase IV (KMG-IV): sequencing the most valuable type-strain genomes for metagenomic binning, comparative biology and taxonomic classification.</title>
        <authorList>
            <person name="Goeker M."/>
        </authorList>
    </citation>
    <scope>NUCLEOTIDE SEQUENCE [LARGE SCALE GENOMIC DNA]</scope>
    <source>
        <strain evidence="3 4">DSM 25879</strain>
    </source>
</reference>
<organism evidence="3 4">
    <name type="scientific">Sutcliffiella tianshenii</name>
    <dbReference type="NCBI Taxonomy" id="1463404"/>
    <lineage>
        <taxon>Bacteria</taxon>
        <taxon>Bacillati</taxon>
        <taxon>Bacillota</taxon>
        <taxon>Bacilli</taxon>
        <taxon>Bacillales</taxon>
        <taxon>Bacillaceae</taxon>
        <taxon>Sutcliffiella</taxon>
    </lineage>
</organism>
<evidence type="ECO:0000313" key="4">
    <source>
        <dbReference type="Proteomes" id="UP000737402"/>
    </source>
</evidence>
<sequence length="203" mass="22980">MSSFRSVLQVWILANILLGISFTFNEFFWLLFPLSLTLLLLISLKFSNRGHTERLSPLKSIFLGALSGSLLYLIFLKAYLLIGQFDLPFLSQVKSLYAIVGPSNLWQYVLLVIIIIPGEEFFWRGYIQPAILKWKSGLVGVLISACFYAFAHLWSGNLMLVAAAFTAGIAWGALYEWKRSLLLVIISHLVFDILLLVVMPLNF</sequence>
<feature type="transmembrane region" description="Helical" evidence="1">
    <location>
        <begin position="134"/>
        <end position="151"/>
    </location>
</feature>
<evidence type="ECO:0000259" key="2">
    <source>
        <dbReference type="Pfam" id="PF02517"/>
    </source>
</evidence>
<dbReference type="EMBL" id="JAFBED010000008">
    <property type="protein sequence ID" value="MBM7621463.1"/>
    <property type="molecule type" value="Genomic_DNA"/>
</dbReference>
<accession>A0ABS2P4D2</accession>
<feature type="transmembrane region" description="Helical" evidence="1">
    <location>
        <begin position="60"/>
        <end position="85"/>
    </location>
</feature>
<keyword evidence="1" id="KW-0472">Membrane</keyword>
<feature type="transmembrane region" description="Helical" evidence="1">
    <location>
        <begin position="105"/>
        <end position="122"/>
    </location>
</feature>
<evidence type="ECO:0000313" key="3">
    <source>
        <dbReference type="EMBL" id="MBM7621463.1"/>
    </source>
</evidence>
<keyword evidence="3" id="KW-0378">Hydrolase</keyword>
<keyword evidence="3" id="KW-0645">Protease</keyword>
<dbReference type="Proteomes" id="UP000737402">
    <property type="component" value="Unassembled WGS sequence"/>
</dbReference>
<keyword evidence="1" id="KW-1133">Transmembrane helix</keyword>
<feature type="transmembrane region" description="Helical" evidence="1">
    <location>
        <begin position="7"/>
        <end position="24"/>
    </location>
</feature>
<dbReference type="GO" id="GO:0006508">
    <property type="term" value="P:proteolysis"/>
    <property type="evidence" value="ECO:0007669"/>
    <property type="project" value="UniProtKB-KW"/>
</dbReference>
<feature type="transmembrane region" description="Helical" evidence="1">
    <location>
        <begin position="181"/>
        <end position="201"/>
    </location>
</feature>
<dbReference type="Pfam" id="PF02517">
    <property type="entry name" value="Rce1-like"/>
    <property type="match status" value="1"/>
</dbReference>
<feature type="domain" description="CAAX prenyl protease 2/Lysostaphin resistance protein A-like" evidence="2">
    <location>
        <begin position="103"/>
        <end position="193"/>
    </location>
</feature>
<evidence type="ECO:0000256" key="1">
    <source>
        <dbReference type="SAM" id="Phobius"/>
    </source>
</evidence>
<comment type="caution">
    <text evidence="3">The sequence shown here is derived from an EMBL/GenBank/DDBJ whole genome shotgun (WGS) entry which is preliminary data.</text>
</comment>